<evidence type="ECO:0000256" key="6">
    <source>
        <dbReference type="ARBA" id="ARBA00093234"/>
    </source>
</evidence>
<gene>
    <name evidence="7" type="ORF">F1188_05650</name>
</gene>
<dbReference type="InterPro" id="IPR053714">
    <property type="entry name" value="Iso_Racemase_Enz_sf"/>
</dbReference>
<name>A0A5M6IDP6_9PROT</name>
<dbReference type="EMBL" id="VWPJ01000004">
    <property type="protein sequence ID" value="KAA5606363.1"/>
    <property type="molecule type" value="Genomic_DNA"/>
</dbReference>
<evidence type="ECO:0000256" key="4">
    <source>
        <dbReference type="ARBA" id="ARBA00067972"/>
    </source>
</evidence>
<dbReference type="InterPro" id="IPR015942">
    <property type="entry name" value="Asp/Glu/hydantoin_racemase"/>
</dbReference>
<reference evidence="7 8" key="1">
    <citation type="submission" date="2019-09" db="EMBL/GenBank/DDBJ databases">
        <title>Genome sequence of Roseospira marina, one of the more divergent members of the non-sulfur purple photosynthetic bacterial family, the Rhodospirillaceae.</title>
        <authorList>
            <person name="Meyer T."/>
            <person name="Kyndt J."/>
        </authorList>
    </citation>
    <scope>NUCLEOTIDE SEQUENCE [LARGE SCALE GENOMIC DNA]</scope>
    <source>
        <strain evidence="7 8">DSM 15113</strain>
    </source>
</reference>
<evidence type="ECO:0000256" key="3">
    <source>
        <dbReference type="ARBA" id="ARBA00066406"/>
    </source>
</evidence>
<dbReference type="GO" id="GO:0047661">
    <property type="term" value="F:amino-acid racemase activity"/>
    <property type="evidence" value="ECO:0007669"/>
    <property type="project" value="InterPro"/>
</dbReference>
<evidence type="ECO:0000256" key="5">
    <source>
        <dbReference type="ARBA" id="ARBA00093199"/>
    </source>
</evidence>
<dbReference type="Proteomes" id="UP000324065">
    <property type="component" value="Unassembled WGS sequence"/>
</dbReference>
<dbReference type="PANTHER" id="PTHR28047:SF5">
    <property type="entry name" value="PROTEIN DCG1"/>
    <property type="match status" value="1"/>
</dbReference>
<dbReference type="Pfam" id="PF01177">
    <property type="entry name" value="Asp_Glu_race"/>
    <property type="match status" value="1"/>
</dbReference>
<comment type="catalytic activity">
    <reaction evidence="6">
        <text>D-5-isobutylhydantoin = L-5-isobutylhydantoin</text>
        <dbReference type="Rhea" id="RHEA:84231"/>
        <dbReference type="ChEBI" id="CHEBI:233609"/>
        <dbReference type="ChEBI" id="CHEBI:233610"/>
    </reaction>
</comment>
<comment type="caution">
    <text evidence="7">The sequence shown here is derived from an EMBL/GenBank/DDBJ whole genome shotgun (WGS) entry which is preliminary data.</text>
</comment>
<dbReference type="RefSeq" id="WP_150061432.1">
    <property type="nucleotide sequence ID" value="NZ_JACHII010000006.1"/>
</dbReference>
<dbReference type="PANTHER" id="PTHR28047">
    <property type="entry name" value="PROTEIN DCG1"/>
    <property type="match status" value="1"/>
</dbReference>
<keyword evidence="8" id="KW-1185">Reference proteome</keyword>
<dbReference type="AlphaFoldDB" id="A0A5M6IDP6"/>
<evidence type="ECO:0000256" key="2">
    <source>
        <dbReference type="ARBA" id="ARBA00051635"/>
    </source>
</evidence>
<comment type="catalytic activity">
    <reaction evidence="5">
        <text>D-5-benzylhydantoin = L-5-benzylhydantoin</text>
        <dbReference type="Rhea" id="RHEA:83991"/>
        <dbReference type="ChEBI" id="CHEBI:176864"/>
        <dbReference type="ChEBI" id="CHEBI:233540"/>
    </reaction>
</comment>
<organism evidence="7 8">
    <name type="scientific">Roseospira marina</name>
    <dbReference type="NCBI Taxonomy" id="140057"/>
    <lineage>
        <taxon>Bacteria</taxon>
        <taxon>Pseudomonadati</taxon>
        <taxon>Pseudomonadota</taxon>
        <taxon>Alphaproteobacteria</taxon>
        <taxon>Rhodospirillales</taxon>
        <taxon>Rhodospirillaceae</taxon>
        <taxon>Roseospira</taxon>
    </lineage>
</organism>
<dbReference type="InterPro" id="IPR052186">
    <property type="entry name" value="Hydantoin_racemase-like"/>
</dbReference>
<protein>
    <recommendedName>
        <fullName evidence="4">Hydantoin racemase</fullName>
        <ecNumber evidence="3">5.1.99.5</ecNumber>
    </recommendedName>
</protein>
<comment type="catalytic activity">
    <reaction evidence="2">
        <text>a D-5-monosubstituted hydantoin = a L-5-monosubstituted hydantoin</text>
        <dbReference type="Rhea" id="RHEA:46624"/>
        <dbReference type="ChEBI" id="CHEBI:86339"/>
        <dbReference type="ChEBI" id="CHEBI:86340"/>
        <dbReference type="EC" id="5.1.99.5"/>
    </reaction>
</comment>
<dbReference type="OrthoDB" id="9791723at2"/>
<proteinExistence type="inferred from homology"/>
<dbReference type="FunFam" id="3.40.50.12500:FF:000001">
    <property type="entry name" value="Putative hydantoin racemase"/>
    <property type="match status" value="1"/>
</dbReference>
<dbReference type="Gene3D" id="3.40.50.12500">
    <property type="match status" value="1"/>
</dbReference>
<accession>A0A5M6IDP6</accession>
<comment type="similarity">
    <text evidence="1">Belongs to the HyuE racemase family.</text>
</comment>
<evidence type="ECO:0000313" key="7">
    <source>
        <dbReference type="EMBL" id="KAA5606363.1"/>
    </source>
</evidence>
<evidence type="ECO:0000256" key="1">
    <source>
        <dbReference type="ARBA" id="ARBA00038414"/>
    </source>
</evidence>
<evidence type="ECO:0000313" key="8">
    <source>
        <dbReference type="Proteomes" id="UP000324065"/>
    </source>
</evidence>
<dbReference type="EC" id="5.1.99.5" evidence="3"/>
<sequence length="250" mass="25348">MPRLLVLNPNTTASMTRTIGAAARAVAAQGTEILDRNPAMGPASVEGWYDEALCLPGMLQEIARGEAEGVDGHLIACFDDPGLDAARCRATAPVVGCAEAGLHMASLIAGRFAVVTTLSRSVATIEHLAHRYGVAGRCAVRATDIPVLDLEIPGSAAEDRIAGEIDRAIADDRAEAIVLGCAGMADLAGRLSARAGVPVIDGVAAGVKLLEGLAGLGLRTSKAGPYAPPRPKQYAGALAAFAPPAAPGDG</sequence>
<dbReference type="GO" id="GO:0036348">
    <property type="term" value="F:hydantoin racemase activity"/>
    <property type="evidence" value="ECO:0007669"/>
    <property type="project" value="UniProtKB-EC"/>
</dbReference>